<dbReference type="AlphaFoldDB" id="A0AAD3P3K4"/>
<keyword evidence="3" id="KW-1185">Reference proteome</keyword>
<protein>
    <recommendedName>
        <fullName evidence="1">DEK-C domain-containing protein</fullName>
    </recommendedName>
</protein>
<dbReference type="Pfam" id="PF08766">
    <property type="entry name" value="DEK_C"/>
    <property type="match status" value="1"/>
</dbReference>
<proteinExistence type="predicted"/>
<dbReference type="Proteomes" id="UP001279734">
    <property type="component" value="Unassembled WGS sequence"/>
</dbReference>
<reference evidence="2" key="1">
    <citation type="submission" date="2023-05" db="EMBL/GenBank/DDBJ databases">
        <title>Nepenthes gracilis genome sequencing.</title>
        <authorList>
            <person name="Fukushima K."/>
        </authorList>
    </citation>
    <scope>NUCLEOTIDE SEQUENCE</scope>
    <source>
        <strain evidence="2">SING2019-196</strain>
    </source>
</reference>
<evidence type="ECO:0000259" key="1">
    <source>
        <dbReference type="PROSITE" id="PS51998"/>
    </source>
</evidence>
<gene>
    <name evidence="2" type="ORF">Nepgr_002244</name>
</gene>
<dbReference type="GO" id="GO:0003677">
    <property type="term" value="F:DNA binding"/>
    <property type="evidence" value="ECO:0007669"/>
    <property type="project" value="InterPro"/>
</dbReference>
<dbReference type="InterPro" id="IPR014876">
    <property type="entry name" value="DEK_C"/>
</dbReference>
<sequence>MDIETRRRIEETVAEILRKADMDTMTELNVRAIAAEKLGVDLSGVIYKKLIRQLIEAFLLSIDDQIASQNQADGAIECVPIPPRDNKAVLEEPDDTEPNATAIAEGCGGDWSRFICKLSNMRNVIVASSKGKSVVSIGEFYGKDGKYISSRDGIILTSEQWSTFKNSIPAIEEAIQKAESMIRSELAQKHNEYTHKIPAFGGDIPKQQADTRNRPKFAGKQVEGKSNAAYSTACGLSPIEVIRFDGTNYHQWAQRMELLLNQFNVAHVLVDPCPRSTGERAEEIAQTMAAAQKWMDGDYICRLNILSSLSDHLFDKYSKMRGSAKDLWEELKLLYDFEEHRSWVSLVKKYVEFEMVEGKSVLDQVEEFHQIADSIVSAGMLIEEKFHVSVIISKLPLSWKNFAIRMEREEHLPLWLLMNHLKLEEESCGKGTSSGALPVRAAMELQLARKLRPYRTIMKKQPGILPAYHEWERDRKVVVKFCNVCRKKGHLTEQCWFKESQVQ</sequence>
<dbReference type="InterPro" id="IPR003173">
    <property type="entry name" value="PC4_C"/>
</dbReference>
<dbReference type="EMBL" id="BSYO01000002">
    <property type="protein sequence ID" value="GMH00405.1"/>
    <property type="molecule type" value="Genomic_DNA"/>
</dbReference>
<dbReference type="PANTHER" id="PTHR47592:SF6">
    <property type="entry name" value="PBF68 PROTEIN"/>
    <property type="match status" value="1"/>
</dbReference>
<dbReference type="PROSITE" id="PS51998">
    <property type="entry name" value="DEK_C"/>
    <property type="match status" value="1"/>
</dbReference>
<dbReference type="Gene3D" id="2.30.31.10">
    <property type="entry name" value="Transcriptional Coactivator Pc4, Chain A"/>
    <property type="match status" value="1"/>
</dbReference>
<evidence type="ECO:0000313" key="2">
    <source>
        <dbReference type="EMBL" id="GMH00405.1"/>
    </source>
</evidence>
<accession>A0AAD3P3K4</accession>
<dbReference type="InterPro" id="IPR009044">
    <property type="entry name" value="ssDNA-bd_transcriptional_reg"/>
</dbReference>
<name>A0AAD3P3K4_NEPGR</name>
<evidence type="ECO:0000313" key="3">
    <source>
        <dbReference type="Proteomes" id="UP001279734"/>
    </source>
</evidence>
<dbReference type="PANTHER" id="PTHR47592">
    <property type="entry name" value="PBF68 PROTEIN"/>
    <property type="match status" value="1"/>
</dbReference>
<comment type="caution">
    <text evidence="2">The sequence shown here is derived from an EMBL/GenBank/DDBJ whole genome shotgun (WGS) entry which is preliminary data.</text>
</comment>
<dbReference type="GO" id="GO:0006355">
    <property type="term" value="P:regulation of DNA-templated transcription"/>
    <property type="evidence" value="ECO:0007669"/>
    <property type="project" value="InterPro"/>
</dbReference>
<dbReference type="Pfam" id="PF14223">
    <property type="entry name" value="Retrotran_gag_2"/>
    <property type="match status" value="1"/>
</dbReference>
<feature type="domain" description="DEK-C" evidence="1">
    <location>
        <begin position="3"/>
        <end position="60"/>
    </location>
</feature>
<organism evidence="2 3">
    <name type="scientific">Nepenthes gracilis</name>
    <name type="common">Slender pitcher plant</name>
    <dbReference type="NCBI Taxonomy" id="150966"/>
    <lineage>
        <taxon>Eukaryota</taxon>
        <taxon>Viridiplantae</taxon>
        <taxon>Streptophyta</taxon>
        <taxon>Embryophyta</taxon>
        <taxon>Tracheophyta</taxon>
        <taxon>Spermatophyta</taxon>
        <taxon>Magnoliopsida</taxon>
        <taxon>eudicotyledons</taxon>
        <taxon>Gunneridae</taxon>
        <taxon>Pentapetalae</taxon>
        <taxon>Caryophyllales</taxon>
        <taxon>Nepenthaceae</taxon>
        <taxon>Nepenthes</taxon>
    </lineage>
</organism>
<dbReference type="SUPFAM" id="SSF54447">
    <property type="entry name" value="ssDNA-binding transcriptional regulator domain"/>
    <property type="match status" value="1"/>
</dbReference>
<dbReference type="Pfam" id="PF02229">
    <property type="entry name" value="PC4"/>
    <property type="match status" value="1"/>
</dbReference>